<dbReference type="PROSITE" id="PS51462">
    <property type="entry name" value="NUDIX"/>
    <property type="match status" value="1"/>
</dbReference>
<name>A0A1X7L8P9_9MICO</name>
<gene>
    <name evidence="4" type="ORF">SAMN06296010_3484</name>
</gene>
<reference evidence="5" key="1">
    <citation type="submission" date="2017-04" db="EMBL/GenBank/DDBJ databases">
        <authorList>
            <person name="Varghese N."/>
            <person name="Submissions S."/>
        </authorList>
    </citation>
    <scope>NUCLEOTIDE SEQUENCE [LARGE SCALE GENOMIC DNA]</scope>
    <source>
        <strain evidence="5">VKM Ac-2510</strain>
    </source>
</reference>
<dbReference type="EMBL" id="FXAY01000008">
    <property type="protein sequence ID" value="SMG50110.1"/>
    <property type="molecule type" value="Genomic_DNA"/>
</dbReference>
<dbReference type="PANTHER" id="PTHR11839:SF31">
    <property type="entry name" value="ADP-RIBOSE PYROPHOSPHATASE"/>
    <property type="match status" value="1"/>
</dbReference>
<dbReference type="GO" id="GO:0019693">
    <property type="term" value="P:ribose phosphate metabolic process"/>
    <property type="evidence" value="ECO:0007669"/>
    <property type="project" value="TreeGrafter"/>
</dbReference>
<dbReference type="GO" id="GO:0005829">
    <property type="term" value="C:cytosol"/>
    <property type="evidence" value="ECO:0007669"/>
    <property type="project" value="TreeGrafter"/>
</dbReference>
<feature type="region of interest" description="Disordered" evidence="2">
    <location>
        <begin position="202"/>
        <end position="225"/>
    </location>
</feature>
<protein>
    <submittedName>
        <fullName evidence="4">ADP-ribose pyrophosphatase</fullName>
    </submittedName>
</protein>
<evidence type="ECO:0000259" key="3">
    <source>
        <dbReference type="PROSITE" id="PS51462"/>
    </source>
</evidence>
<dbReference type="InterPro" id="IPR015797">
    <property type="entry name" value="NUDIX_hydrolase-like_dom_sf"/>
</dbReference>
<accession>A0A1X7L8P9</accession>
<evidence type="ECO:0000256" key="1">
    <source>
        <dbReference type="ARBA" id="ARBA00022801"/>
    </source>
</evidence>
<dbReference type="InterPro" id="IPR000086">
    <property type="entry name" value="NUDIX_hydrolase_dom"/>
</dbReference>
<dbReference type="GO" id="GO:0006753">
    <property type="term" value="P:nucleoside phosphate metabolic process"/>
    <property type="evidence" value="ECO:0007669"/>
    <property type="project" value="TreeGrafter"/>
</dbReference>
<sequence>MTSTGSFPVSESEPVGILADEHIALPIVSSEVVFTGAIWDVRRETFDYNGDQITREFVDHTGAVAVLAIDDEDRILLIKQYRHPVRSREWEIPAGLLDVADEDPLEAAKRELAEEVDLAAASWSVLSDYVTTPGGNNEAIRVYLARQLSDTEAFAREDEEADIEKRWVPLDEALDAVVGRRIQNPSLVVAVYAASVARSRGWSTLGPEDAPWPQREVVRSSRQPS</sequence>
<dbReference type="SUPFAM" id="SSF55811">
    <property type="entry name" value="Nudix"/>
    <property type="match status" value="1"/>
</dbReference>
<dbReference type="OrthoDB" id="9806150at2"/>
<dbReference type="Gene3D" id="3.90.79.10">
    <property type="entry name" value="Nucleoside Triphosphate Pyrophosphohydrolase"/>
    <property type="match status" value="1"/>
</dbReference>
<evidence type="ECO:0000256" key="2">
    <source>
        <dbReference type="SAM" id="MobiDB-lite"/>
    </source>
</evidence>
<dbReference type="STRING" id="150121.SAMN06296010_3484"/>
<evidence type="ECO:0000313" key="4">
    <source>
        <dbReference type="EMBL" id="SMG50110.1"/>
    </source>
</evidence>
<organism evidence="4 5">
    <name type="scientific">Agreia pratensis</name>
    <dbReference type="NCBI Taxonomy" id="150121"/>
    <lineage>
        <taxon>Bacteria</taxon>
        <taxon>Bacillati</taxon>
        <taxon>Actinomycetota</taxon>
        <taxon>Actinomycetes</taxon>
        <taxon>Micrococcales</taxon>
        <taxon>Microbacteriaceae</taxon>
        <taxon>Agreia</taxon>
    </lineage>
</organism>
<dbReference type="AlphaFoldDB" id="A0A1X7L8P9"/>
<dbReference type="Proteomes" id="UP000193244">
    <property type="component" value="Unassembled WGS sequence"/>
</dbReference>
<dbReference type="GO" id="GO:0016787">
    <property type="term" value="F:hydrolase activity"/>
    <property type="evidence" value="ECO:0007669"/>
    <property type="project" value="UniProtKB-KW"/>
</dbReference>
<keyword evidence="5" id="KW-1185">Reference proteome</keyword>
<proteinExistence type="predicted"/>
<dbReference type="PANTHER" id="PTHR11839">
    <property type="entry name" value="UDP/ADP-SUGAR PYROPHOSPHATASE"/>
    <property type="match status" value="1"/>
</dbReference>
<dbReference type="CDD" id="cd24158">
    <property type="entry name" value="NUDIX_ADPRase_Rv1700"/>
    <property type="match status" value="1"/>
</dbReference>
<keyword evidence="1" id="KW-0378">Hydrolase</keyword>
<evidence type="ECO:0000313" key="5">
    <source>
        <dbReference type="Proteomes" id="UP000193244"/>
    </source>
</evidence>
<dbReference type="Pfam" id="PF00293">
    <property type="entry name" value="NUDIX"/>
    <property type="match status" value="1"/>
</dbReference>
<feature type="domain" description="Nudix hydrolase" evidence="3">
    <location>
        <begin position="59"/>
        <end position="195"/>
    </location>
</feature>